<sequence length="91" mass="10498">MTVYLISYDLSGDRKAYASFYKRLKDMGCRSPLTGVQFVETNKQSGSLFIELSDLIGSEDRILIVEIKETADWFSYNTPNDHWLRDRVPQG</sequence>
<accession>A0A2P7S064</accession>
<dbReference type="Proteomes" id="UP000241229">
    <property type="component" value="Unassembled WGS sequence"/>
</dbReference>
<evidence type="ECO:0000313" key="2">
    <source>
        <dbReference type="Proteomes" id="UP000241229"/>
    </source>
</evidence>
<evidence type="ECO:0000313" key="1">
    <source>
        <dbReference type="EMBL" id="PSJ55851.1"/>
    </source>
</evidence>
<comment type="caution">
    <text evidence="1">The sequence shown here is derived from an EMBL/GenBank/DDBJ whole genome shotgun (WGS) entry which is preliminary data.</text>
</comment>
<proteinExistence type="predicted"/>
<keyword evidence="2" id="KW-1185">Reference proteome</keyword>
<reference evidence="1 2" key="1">
    <citation type="submission" date="2018-03" db="EMBL/GenBank/DDBJ databases">
        <title>The draft genome of Mesorhizobium sp. 6GN-30.</title>
        <authorList>
            <person name="Liu L."/>
            <person name="Li L."/>
            <person name="Wang T."/>
            <person name="Zhang X."/>
            <person name="Liang L."/>
        </authorList>
    </citation>
    <scope>NUCLEOTIDE SEQUENCE [LARGE SCALE GENOMIC DNA]</scope>
    <source>
        <strain evidence="1 2">6GN30</strain>
    </source>
</reference>
<organism evidence="1 2">
    <name type="scientific">Kumtagia ephedrae</name>
    <dbReference type="NCBI Taxonomy" id="2116701"/>
    <lineage>
        <taxon>Bacteria</taxon>
        <taxon>Pseudomonadati</taxon>
        <taxon>Pseudomonadota</taxon>
        <taxon>Alphaproteobacteria</taxon>
        <taxon>Hyphomicrobiales</taxon>
        <taxon>Phyllobacteriaceae</taxon>
        <taxon>Kumtagia</taxon>
    </lineage>
</organism>
<protein>
    <submittedName>
        <fullName evidence="1">Uncharacterized protein</fullName>
    </submittedName>
</protein>
<dbReference type="EMBL" id="PXYK01000025">
    <property type="protein sequence ID" value="PSJ55851.1"/>
    <property type="molecule type" value="Genomic_DNA"/>
</dbReference>
<gene>
    <name evidence="1" type="ORF">C7I84_22330</name>
</gene>
<dbReference type="AlphaFoldDB" id="A0A2P7S064"/>
<name>A0A2P7S064_9HYPH</name>